<dbReference type="PANTHER" id="PTHR30363:SF44">
    <property type="entry name" value="AGA OPERON TRANSCRIPTIONAL REPRESSOR-RELATED"/>
    <property type="match status" value="1"/>
</dbReference>
<dbReference type="SMART" id="SM00420">
    <property type="entry name" value="HTH_DEOR"/>
    <property type="match status" value="1"/>
</dbReference>
<sequence>MTLRAERIKEIIEIVRRDKAASVNKLAEIFGVHPTTIRRDLAEIEERGLLQRTYGGAIEEEITIEPPFSERVSGQYAEKERIGRAAAGLVQDGEHIIIDSGTTTLHIARHLHNRKELTVITNDMNIASELKDAPGVDVIVTGGSLRRGTYMLNGMFTQSILHNVHVQKAFIGIPAVHPIHGITHPEIEFVLTKQLMIKAARQVIVTADHTKLSKLSLHSVAPVHAIHTLVTDDEAPEAQLQLFQAADVEVIKA</sequence>
<accession>A0A916K684</accession>
<dbReference type="InterPro" id="IPR050313">
    <property type="entry name" value="Carb_Metab_HTH_regulators"/>
</dbReference>
<dbReference type="RefSeq" id="WP_218095214.1">
    <property type="nucleotide sequence ID" value="NZ_CAJVAS010000040.1"/>
</dbReference>
<feature type="domain" description="HTH deoR-type" evidence="3">
    <location>
        <begin position="4"/>
        <end position="59"/>
    </location>
</feature>
<dbReference type="EMBL" id="CAJVAS010000040">
    <property type="protein sequence ID" value="CAG7647985.1"/>
    <property type="molecule type" value="Genomic_DNA"/>
</dbReference>
<dbReference type="Pfam" id="PF00455">
    <property type="entry name" value="DeoRC"/>
    <property type="match status" value="1"/>
</dbReference>
<dbReference type="Proteomes" id="UP000693672">
    <property type="component" value="Unassembled WGS sequence"/>
</dbReference>
<evidence type="ECO:0000313" key="4">
    <source>
        <dbReference type="EMBL" id="CAG7647985.1"/>
    </source>
</evidence>
<evidence type="ECO:0000256" key="2">
    <source>
        <dbReference type="ARBA" id="ARBA00023163"/>
    </source>
</evidence>
<evidence type="ECO:0000259" key="3">
    <source>
        <dbReference type="PROSITE" id="PS51000"/>
    </source>
</evidence>
<comment type="caution">
    <text evidence="4">The sequence shown here is derived from an EMBL/GenBank/DDBJ whole genome shotgun (WGS) entry which is preliminary data.</text>
</comment>
<dbReference type="PANTHER" id="PTHR30363">
    <property type="entry name" value="HTH-TYPE TRANSCRIPTIONAL REGULATOR SRLR-RELATED"/>
    <property type="match status" value="1"/>
</dbReference>
<reference evidence="4" key="1">
    <citation type="submission" date="2021-06" db="EMBL/GenBank/DDBJ databases">
        <authorList>
            <person name="Criscuolo A."/>
        </authorList>
    </citation>
    <scope>NUCLEOTIDE SEQUENCE</scope>
    <source>
        <strain evidence="4">CIP111600</strain>
    </source>
</reference>
<dbReference type="InterPro" id="IPR014036">
    <property type="entry name" value="DeoR-like_C"/>
</dbReference>
<dbReference type="SMART" id="SM01134">
    <property type="entry name" value="DeoRC"/>
    <property type="match status" value="1"/>
</dbReference>
<dbReference type="AlphaFoldDB" id="A0A916K684"/>
<dbReference type="Pfam" id="PF08220">
    <property type="entry name" value="HTH_DeoR"/>
    <property type="match status" value="1"/>
</dbReference>
<name>A0A916K684_9BACL</name>
<dbReference type="GO" id="GO:0003700">
    <property type="term" value="F:DNA-binding transcription factor activity"/>
    <property type="evidence" value="ECO:0007669"/>
    <property type="project" value="InterPro"/>
</dbReference>
<keyword evidence="1" id="KW-0805">Transcription regulation</keyword>
<protein>
    <submittedName>
        <fullName evidence="4">HTH-type transcriptional repressor GlcR</fullName>
    </submittedName>
</protein>
<keyword evidence="2" id="KW-0804">Transcription</keyword>
<evidence type="ECO:0000256" key="1">
    <source>
        <dbReference type="ARBA" id="ARBA00023015"/>
    </source>
</evidence>
<proteinExistence type="predicted"/>
<keyword evidence="5" id="KW-1185">Reference proteome</keyword>
<gene>
    <name evidence="4" type="primary">glcR_5</name>
    <name evidence="4" type="ORF">PAESOLCIP111_05500</name>
</gene>
<dbReference type="InterPro" id="IPR001034">
    <property type="entry name" value="DeoR_HTH"/>
</dbReference>
<organism evidence="4 5">
    <name type="scientific">Paenibacillus solanacearum</name>
    <dbReference type="NCBI Taxonomy" id="2048548"/>
    <lineage>
        <taxon>Bacteria</taxon>
        <taxon>Bacillati</taxon>
        <taxon>Bacillota</taxon>
        <taxon>Bacilli</taxon>
        <taxon>Bacillales</taxon>
        <taxon>Paenibacillaceae</taxon>
        <taxon>Paenibacillus</taxon>
    </lineage>
</organism>
<dbReference type="PROSITE" id="PS51000">
    <property type="entry name" value="HTH_DEOR_2"/>
    <property type="match status" value="1"/>
</dbReference>
<evidence type="ECO:0000313" key="5">
    <source>
        <dbReference type="Proteomes" id="UP000693672"/>
    </source>
</evidence>